<dbReference type="GO" id="GO:0016491">
    <property type="term" value="F:oxidoreductase activity"/>
    <property type="evidence" value="ECO:0007669"/>
    <property type="project" value="InterPro"/>
</dbReference>
<feature type="region of interest" description="Disordered" evidence="1">
    <location>
        <begin position="1"/>
        <end position="23"/>
    </location>
</feature>
<accession>A0A3Q9G3Y1</accession>
<dbReference type="InterPro" id="IPR036188">
    <property type="entry name" value="FAD/NAD-bd_sf"/>
</dbReference>
<dbReference type="EMBL" id="CP034587">
    <property type="protein sequence ID" value="AZQ74875.1"/>
    <property type="molecule type" value="Genomic_DNA"/>
</dbReference>
<protein>
    <submittedName>
        <fullName evidence="3">FAD-dependent oxidoreductase</fullName>
    </submittedName>
</protein>
<evidence type="ECO:0000259" key="2">
    <source>
        <dbReference type="Pfam" id="PF01593"/>
    </source>
</evidence>
<proteinExistence type="predicted"/>
<keyword evidence="4" id="KW-1185">Reference proteome</keyword>
<dbReference type="AlphaFoldDB" id="A0A3Q9G3Y1"/>
<dbReference type="Gene3D" id="3.50.50.60">
    <property type="entry name" value="FAD/NAD(P)-binding domain"/>
    <property type="match status" value="1"/>
</dbReference>
<dbReference type="PANTHER" id="PTHR42923:SF46">
    <property type="entry name" value="AMINE OXIDASE"/>
    <property type="match status" value="1"/>
</dbReference>
<gene>
    <name evidence="3" type="ORF">EKH77_30030</name>
</gene>
<evidence type="ECO:0000313" key="4">
    <source>
        <dbReference type="Proteomes" id="UP000267900"/>
    </source>
</evidence>
<dbReference type="Proteomes" id="UP000267900">
    <property type="component" value="Chromosome"/>
</dbReference>
<evidence type="ECO:0000256" key="1">
    <source>
        <dbReference type="SAM" id="MobiDB-lite"/>
    </source>
</evidence>
<dbReference type="PANTHER" id="PTHR42923">
    <property type="entry name" value="PROTOPORPHYRINOGEN OXIDASE"/>
    <property type="match status" value="1"/>
</dbReference>
<evidence type="ECO:0000313" key="3">
    <source>
        <dbReference type="EMBL" id="AZQ74875.1"/>
    </source>
</evidence>
<dbReference type="OrthoDB" id="8845488at2"/>
<dbReference type="InterPro" id="IPR006311">
    <property type="entry name" value="TAT_signal"/>
</dbReference>
<name>A0A3Q9G3Y1_STRLT</name>
<dbReference type="Pfam" id="PF01593">
    <property type="entry name" value="Amino_oxidase"/>
    <property type="match status" value="1"/>
</dbReference>
<dbReference type="SUPFAM" id="SSF51905">
    <property type="entry name" value="FAD/NAD(P)-binding domain"/>
    <property type="match status" value="1"/>
</dbReference>
<dbReference type="InterPro" id="IPR050464">
    <property type="entry name" value="Zeta_carotene_desat/Oxidored"/>
</dbReference>
<feature type="domain" description="Amine oxidase" evidence="2">
    <location>
        <begin position="70"/>
        <end position="564"/>
    </location>
</feature>
<sequence>MTTADGIATGSGPGGGRPPRRDVLRYGAAGAAGAGAAGLAGPAAAFAAPRGGGSGRRGGRRVAVLGAGVGGLTVAHELAERGFEVTVVERRAVAGGKARSLYVPHSGTGGRRDLPGEHGHRGVFGFYHNLPDTLRRIPLPGGGSVFGRLTPVTWIEFARTGNRPDIPLPVRPGSLSLSGAPLLVATLGGLLAEGLRLPPWEAAHFARLAVTLFTSCDERRFGQWEHLAWWDYIQADRMSEDYQKLLGGGAQLLQALRPPTASTRTCGQGLEAIFYDLLGRGSDGPADRIFAGPTSEEWIGPWVAHLRALGVRFAFGRTVTRLECRAGRVVSATARDHRGAPDRIDADWFVAAVPADRAVRLWNAALRAADPRLAAMDGLRHTWCNGVQYFLRRPAPVIAGHIVHVDSPWKLVSISQSKLWRAPFERTWGDGQVRESLSVDISDWETPGILYGRPARHCTREEVAREVWAQMRAHLGRAGRSVLDDSLLHSWYLDEAITEGPDGLREDDPYLLNSTSSWELRPDAVTAVGNLFLAADYVRTYANVDFTSMETANEAGRRAAAGVLTAAGASEAPEVRTFRGYEAPEFAVLKREDRERWRRGLPHVLDTGRR</sequence>
<organism evidence="3 4">
    <name type="scientific">Streptomyces luteoverticillatus</name>
    <name type="common">Streptoverticillium luteoverticillatus</name>
    <dbReference type="NCBI Taxonomy" id="66425"/>
    <lineage>
        <taxon>Bacteria</taxon>
        <taxon>Bacillati</taxon>
        <taxon>Actinomycetota</taxon>
        <taxon>Actinomycetes</taxon>
        <taxon>Kitasatosporales</taxon>
        <taxon>Streptomycetaceae</taxon>
        <taxon>Streptomyces</taxon>
    </lineage>
</organism>
<dbReference type="RefSeq" id="WP_126917377.1">
    <property type="nucleotide sequence ID" value="NZ_CP034587.1"/>
</dbReference>
<dbReference type="InterPro" id="IPR002937">
    <property type="entry name" value="Amino_oxidase"/>
</dbReference>
<reference evidence="3 4" key="1">
    <citation type="submission" date="2018-12" db="EMBL/GenBank/DDBJ databases">
        <title>The whole draft genome of Streptomyce luteoverticillatus CGMCC 15060.</title>
        <authorList>
            <person name="Feng Z."/>
            <person name="Chen G."/>
            <person name="Zhang J."/>
            <person name="Zhu H."/>
            <person name="Yu X."/>
            <person name="Zhang W."/>
            <person name="Zhang X."/>
        </authorList>
    </citation>
    <scope>NUCLEOTIDE SEQUENCE [LARGE SCALE GENOMIC DNA]</scope>
    <source>
        <strain evidence="3 4">CGMCC 15060</strain>
    </source>
</reference>
<dbReference type="PRINTS" id="PR00419">
    <property type="entry name" value="ADXRDTASE"/>
</dbReference>
<dbReference type="PROSITE" id="PS51318">
    <property type="entry name" value="TAT"/>
    <property type="match status" value="1"/>
</dbReference>